<dbReference type="GO" id="GO:0016020">
    <property type="term" value="C:membrane"/>
    <property type="evidence" value="ECO:0007669"/>
    <property type="project" value="InterPro"/>
</dbReference>
<dbReference type="Pfam" id="PF25954">
    <property type="entry name" value="Beta-barrel_RND_2"/>
    <property type="match status" value="1"/>
</dbReference>
<dbReference type="InterPro" id="IPR051909">
    <property type="entry name" value="MFP_Cation_Efflux"/>
</dbReference>
<proteinExistence type="inferred from homology"/>
<dbReference type="RefSeq" id="WP_068215925.1">
    <property type="nucleotide sequence ID" value="NZ_CP139724.1"/>
</dbReference>
<dbReference type="NCBIfam" id="TIGR01730">
    <property type="entry name" value="RND_mfp"/>
    <property type="match status" value="1"/>
</dbReference>
<gene>
    <name evidence="8" type="ORF">AWW68_01710</name>
</gene>
<feature type="signal peptide" evidence="5">
    <location>
        <begin position="1"/>
        <end position="26"/>
    </location>
</feature>
<dbReference type="EMBL" id="LRPC01000001">
    <property type="protein sequence ID" value="KYG77512.1"/>
    <property type="molecule type" value="Genomic_DNA"/>
</dbReference>
<dbReference type="PROSITE" id="PS51257">
    <property type="entry name" value="PROKAR_LIPOPROTEIN"/>
    <property type="match status" value="1"/>
</dbReference>
<dbReference type="Proteomes" id="UP000075606">
    <property type="component" value="Unassembled WGS sequence"/>
</dbReference>
<feature type="coiled-coil region" evidence="3">
    <location>
        <begin position="163"/>
        <end position="197"/>
    </location>
</feature>
<comment type="similarity">
    <text evidence="1">Belongs to the membrane fusion protein (MFP) (TC 8.A.1) family.</text>
</comment>
<feature type="domain" description="CusB-like beta-barrel" evidence="6">
    <location>
        <begin position="243"/>
        <end position="315"/>
    </location>
</feature>
<dbReference type="OrthoDB" id="9814657at2"/>
<feature type="domain" description="CzcB-like barrel-sandwich hybrid" evidence="7">
    <location>
        <begin position="90"/>
        <end position="234"/>
    </location>
</feature>
<dbReference type="SUPFAM" id="SSF111369">
    <property type="entry name" value="HlyD-like secretion proteins"/>
    <property type="match status" value="1"/>
</dbReference>
<accession>A0A150XFN0</accession>
<dbReference type="InterPro" id="IPR006143">
    <property type="entry name" value="RND_pump_MFP"/>
</dbReference>
<evidence type="ECO:0000256" key="5">
    <source>
        <dbReference type="SAM" id="SignalP"/>
    </source>
</evidence>
<evidence type="ECO:0000259" key="6">
    <source>
        <dbReference type="Pfam" id="PF25954"/>
    </source>
</evidence>
<dbReference type="GO" id="GO:0060003">
    <property type="term" value="P:copper ion export"/>
    <property type="evidence" value="ECO:0007669"/>
    <property type="project" value="TreeGrafter"/>
</dbReference>
<dbReference type="Gene3D" id="2.40.420.20">
    <property type="match status" value="1"/>
</dbReference>
<reference evidence="8 9" key="1">
    <citation type="submission" date="2016-01" db="EMBL/GenBank/DDBJ databases">
        <title>Genome sequencing of Roseivirga spongicola UST030701-084.</title>
        <authorList>
            <person name="Selvaratnam C."/>
            <person name="Thevarajoo S."/>
            <person name="Goh K.M."/>
            <person name="Ee R."/>
            <person name="Chan K.-G."/>
            <person name="Chong C.S."/>
        </authorList>
    </citation>
    <scope>NUCLEOTIDE SEQUENCE [LARGE SCALE GENOMIC DNA]</scope>
    <source>
        <strain evidence="8 9">UST030701-084</strain>
    </source>
</reference>
<evidence type="ECO:0000256" key="1">
    <source>
        <dbReference type="ARBA" id="ARBA00009477"/>
    </source>
</evidence>
<feature type="compositionally biased region" description="Basic and acidic residues" evidence="4">
    <location>
        <begin position="26"/>
        <end position="45"/>
    </location>
</feature>
<dbReference type="Pfam" id="PF25973">
    <property type="entry name" value="BSH_CzcB"/>
    <property type="match status" value="1"/>
</dbReference>
<evidence type="ECO:0000256" key="4">
    <source>
        <dbReference type="SAM" id="MobiDB-lite"/>
    </source>
</evidence>
<keyword evidence="2" id="KW-0813">Transport</keyword>
<comment type="caution">
    <text evidence="8">The sequence shown here is derived from an EMBL/GenBank/DDBJ whole genome shotgun (WGS) entry which is preliminary data.</text>
</comment>
<dbReference type="Gene3D" id="2.40.30.170">
    <property type="match status" value="1"/>
</dbReference>
<dbReference type="GO" id="GO:0030313">
    <property type="term" value="C:cell envelope"/>
    <property type="evidence" value="ECO:0007669"/>
    <property type="project" value="TreeGrafter"/>
</dbReference>
<evidence type="ECO:0000259" key="7">
    <source>
        <dbReference type="Pfam" id="PF25973"/>
    </source>
</evidence>
<dbReference type="AlphaFoldDB" id="A0A150XFN0"/>
<dbReference type="InterPro" id="IPR058647">
    <property type="entry name" value="BSH_CzcB-like"/>
</dbReference>
<evidence type="ECO:0000256" key="3">
    <source>
        <dbReference type="SAM" id="Coils"/>
    </source>
</evidence>
<evidence type="ECO:0000256" key="2">
    <source>
        <dbReference type="ARBA" id="ARBA00022448"/>
    </source>
</evidence>
<dbReference type="InterPro" id="IPR058792">
    <property type="entry name" value="Beta-barrel_RND_2"/>
</dbReference>
<dbReference type="STRING" id="333140.AWW68_01710"/>
<dbReference type="PANTHER" id="PTHR30097:SF4">
    <property type="entry name" value="SLR6042 PROTEIN"/>
    <property type="match status" value="1"/>
</dbReference>
<feature type="region of interest" description="Disordered" evidence="4">
    <location>
        <begin position="24"/>
        <end position="45"/>
    </location>
</feature>
<keyword evidence="3" id="KW-0175">Coiled coil</keyword>
<dbReference type="Gene3D" id="2.40.50.100">
    <property type="match status" value="1"/>
</dbReference>
<organism evidence="8 9">
    <name type="scientific">Roseivirga spongicola</name>
    <dbReference type="NCBI Taxonomy" id="333140"/>
    <lineage>
        <taxon>Bacteria</taxon>
        <taxon>Pseudomonadati</taxon>
        <taxon>Bacteroidota</taxon>
        <taxon>Cytophagia</taxon>
        <taxon>Cytophagales</taxon>
        <taxon>Roseivirgaceae</taxon>
        <taxon>Roseivirga</taxon>
    </lineage>
</organism>
<dbReference type="PANTHER" id="PTHR30097">
    <property type="entry name" value="CATION EFFLUX SYSTEM PROTEIN CUSB"/>
    <property type="match status" value="1"/>
</dbReference>
<feature type="chain" id="PRO_5007574623" evidence="5">
    <location>
        <begin position="27"/>
        <end position="401"/>
    </location>
</feature>
<evidence type="ECO:0000313" key="8">
    <source>
        <dbReference type="EMBL" id="KYG77512.1"/>
    </source>
</evidence>
<protein>
    <submittedName>
        <fullName evidence="8">Efflux transporter periplasmic adaptor subunit</fullName>
    </submittedName>
</protein>
<keyword evidence="5" id="KW-0732">Signal</keyword>
<dbReference type="GO" id="GO:0022857">
    <property type="term" value="F:transmembrane transporter activity"/>
    <property type="evidence" value="ECO:0007669"/>
    <property type="project" value="InterPro"/>
</dbReference>
<dbReference type="GO" id="GO:0015679">
    <property type="term" value="P:plasma membrane copper ion transport"/>
    <property type="evidence" value="ECO:0007669"/>
    <property type="project" value="TreeGrafter"/>
</dbReference>
<keyword evidence="9" id="KW-1185">Reference proteome</keyword>
<name>A0A150XFN0_9BACT</name>
<sequence>MKKQIIYIVALALMVSVFTGCGSKSADTEDKQESHTEEEGGHGEEEMGVVHLSALKFNSLRMKVDSLPTRALTGTVEANGQLEVPPQYEATVTAILGANVTSIKVIEGDKVKRGQVLAYISHPNITQLQTNYVKAYSRLQYLEKEMQRQKRLYEEEVGSGKAYQETLADYQSIQGEVKGLEAQLKQLSINVKTVREGDIYQNVPVVSPIDGNIEKVLIQIGQFVEPQTKMFMIVNTDHVHADLMVFEKDVYKVKEGQKISFTIESVPDSQLSAEIYSVGKKFEQNPKAVHVHAEIKSKEDFLIPGMYINGKIHTESKTVKALPEEAIIEEEGKPYIFLAEARKEEETEWEFRAIEIRTGVSNDGWVEINLLEPLPQGARVAWNNAYYLIAEMKKGSTEHGH</sequence>
<evidence type="ECO:0000313" key="9">
    <source>
        <dbReference type="Proteomes" id="UP000075606"/>
    </source>
</evidence>
<dbReference type="Gene3D" id="1.10.287.470">
    <property type="entry name" value="Helix hairpin bin"/>
    <property type="match status" value="1"/>
</dbReference>